<dbReference type="EMBL" id="WIGN01000390">
    <property type="protein sequence ID" value="KAF6795385.1"/>
    <property type="molecule type" value="Genomic_DNA"/>
</dbReference>
<evidence type="ECO:0000256" key="2">
    <source>
        <dbReference type="SAM" id="SignalP"/>
    </source>
</evidence>
<evidence type="ECO:0000256" key="1">
    <source>
        <dbReference type="SAM" id="MobiDB-lite"/>
    </source>
</evidence>
<feature type="compositionally biased region" description="Low complexity" evidence="1">
    <location>
        <begin position="57"/>
        <end position="68"/>
    </location>
</feature>
<proteinExistence type="predicted"/>
<reference evidence="3 4" key="1">
    <citation type="journal article" date="2020" name="Phytopathology">
        <title>Genome Sequence Resources of Colletotrichum truncatum, C. plurivorum, C. musicola, and C. sojae: Four Species Pathogenic to Soybean (Glycine max).</title>
        <authorList>
            <person name="Rogerio F."/>
            <person name="Boufleur T.R."/>
            <person name="Ciampi-Guillardi M."/>
            <person name="Sukno S.A."/>
            <person name="Thon M.R."/>
            <person name="Massola Junior N.S."/>
            <person name="Baroncelli R."/>
        </authorList>
    </citation>
    <scope>NUCLEOTIDE SEQUENCE [LARGE SCALE GENOMIC DNA]</scope>
    <source>
        <strain evidence="3 4">LFN0009</strain>
    </source>
</reference>
<name>A0A8H6IT70_9PEZI</name>
<evidence type="ECO:0008006" key="5">
    <source>
        <dbReference type="Google" id="ProtNLM"/>
    </source>
</evidence>
<feature type="chain" id="PRO_5034009899" description="GPI anchored protein" evidence="2">
    <location>
        <begin position="19"/>
        <end position="176"/>
    </location>
</feature>
<accession>A0A8H6IT70</accession>
<protein>
    <recommendedName>
        <fullName evidence="5">GPI anchored protein</fullName>
    </recommendedName>
</protein>
<sequence>MKTFQILAILGFSAISMAQTAVLAPSPTASWGCEPHGDHWHCEGSRATTAAAAGTTLTTSVSAATTSAAEDHDHDHDDHDDHDDDHASGTGSLPPSPTASVGCEPHGDHWYVESASSDLAFQKYLTLSATTAPAATTGAVATTAANSASPSTTAVPAGAARAGFGAAAIAAALMAL</sequence>
<keyword evidence="4" id="KW-1185">Reference proteome</keyword>
<dbReference type="AlphaFoldDB" id="A0A8H6IT70"/>
<keyword evidence="2" id="KW-0732">Signal</keyword>
<evidence type="ECO:0000313" key="4">
    <source>
        <dbReference type="Proteomes" id="UP000652219"/>
    </source>
</evidence>
<feature type="compositionally biased region" description="Basic and acidic residues" evidence="1">
    <location>
        <begin position="69"/>
        <end position="87"/>
    </location>
</feature>
<feature type="signal peptide" evidence="2">
    <location>
        <begin position="1"/>
        <end position="18"/>
    </location>
</feature>
<organism evidence="3 4">
    <name type="scientific">Colletotrichum sojae</name>
    <dbReference type="NCBI Taxonomy" id="2175907"/>
    <lineage>
        <taxon>Eukaryota</taxon>
        <taxon>Fungi</taxon>
        <taxon>Dikarya</taxon>
        <taxon>Ascomycota</taxon>
        <taxon>Pezizomycotina</taxon>
        <taxon>Sordariomycetes</taxon>
        <taxon>Hypocreomycetidae</taxon>
        <taxon>Glomerellales</taxon>
        <taxon>Glomerellaceae</taxon>
        <taxon>Colletotrichum</taxon>
        <taxon>Colletotrichum orchidearum species complex</taxon>
    </lineage>
</organism>
<gene>
    <name evidence="3" type="ORF">CSOJ01_13448</name>
</gene>
<comment type="caution">
    <text evidence="3">The sequence shown here is derived from an EMBL/GenBank/DDBJ whole genome shotgun (WGS) entry which is preliminary data.</text>
</comment>
<dbReference type="Proteomes" id="UP000652219">
    <property type="component" value="Unassembled WGS sequence"/>
</dbReference>
<evidence type="ECO:0000313" key="3">
    <source>
        <dbReference type="EMBL" id="KAF6795385.1"/>
    </source>
</evidence>
<feature type="region of interest" description="Disordered" evidence="1">
    <location>
        <begin position="57"/>
        <end position="105"/>
    </location>
</feature>